<reference evidence="1 2" key="1">
    <citation type="submission" date="2019-08" db="EMBL/GenBank/DDBJ databases">
        <title>Deep-cultivation of Planctomycetes and their phenomic and genomic characterization uncovers novel biology.</title>
        <authorList>
            <person name="Wiegand S."/>
            <person name="Jogler M."/>
            <person name="Boedeker C."/>
            <person name="Pinto D."/>
            <person name="Vollmers J."/>
            <person name="Rivas-Marin E."/>
            <person name="Kohn T."/>
            <person name="Peeters S.H."/>
            <person name="Heuer A."/>
            <person name="Rast P."/>
            <person name="Oberbeckmann S."/>
            <person name="Bunk B."/>
            <person name="Jeske O."/>
            <person name="Meyerdierks A."/>
            <person name="Storesund J.E."/>
            <person name="Kallscheuer N."/>
            <person name="Luecker S."/>
            <person name="Lage O.M."/>
            <person name="Pohl T."/>
            <person name="Merkel B.J."/>
            <person name="Hornburger P."/>
            <person name="Mueller R.-W."/>
            <person name="Bruemmer F."/>
            <person name="Labrenz M."/>
            <person name="Spormann A.M."/>
            <person name="Op Den Camp H."/>
            <person name="Overmann J."/>
            <person name="Amann R."/>
            <person name="Jetten M.S.M."/>
            <person name="Mascher T."/>
            <person name="Medema M.H."/>
            <person name="Devos D.P."/>
            <person name="Kaster A.-K."/>
            <person name="Ovreas L."/>
            <person name="Rohde M."/>
            <person name="Galperin M.Y."/>
            <person name="Jogler C."/>
        </authorList>
    </citation>
    <scope>NUCLEOTIDE SEQUENCE [LARGE SCALE GENOMIC DNA]</scope>
    <source>
        <strain evidence="1 2">LF1</strain>
    </source>
</reference>
<accession>A0A5B1CGR9</accession>
<dbReference type="Proteomes" id="UP000322699">
    <property type="component" value="Unassembled WGS sequence"/>
</dbReference>
<keyword evidence="2" id="KW-1185">Reference proteome</keyword>
<evidence type="ECO:0000313" key="1">
    <source>
        <dbReference type="EMBL" id="KAA1259382.1"/>
    </source>
</evidence>
<dbReference type="AlphaFoldDB" id="A0A5B1CGR9"/>
<comment type="caution">
    <text evidence="1">The sequence shown here is derived from an EMBL/GenBank/DDBJ whole genome shotgun (WGS) entry which is preliminary data.</text>
</comment>
<protein>
    <submittedName>
        <fullName evidence="1">Uncharacterized protein</fullName>
    </submittedName>
</protein>
<sequence length="62" mass="7039">MLAPRLASTLHIPVRAHYAFQRRLDKKISDKKIGSMKPEWSFLRHGLGLIHCVVFVKSLAVA</sequence>
<name>A0A5B1CGR9_9BACT</name>
<evidence type="ECO:0000313" key="2">
    <source>
        <dbReference type="Proteomes" id="UP000322699"/>
    </source>
</evidence>
<gene>
    <name evidence="1" type="ORF">LF1_19140</name>
</gene>
<proteinExistence type="predicted"/>
<dbReference type="EMBL" id="VRLW01000001">
    <property type="protein sequence ID" value="KAA1259382.1"/>
    <property type="molecule type" value="Genomic_DNA"/>
</dbReference>
<organism evidence="1 2">
    <name type="scientific">Rubripirellula obstinata</name>
    <dbReference type="NCBI Taxonomy" id="406547"/>
    <lineage>
        <taxon>Bacteria</taxon>
        <taxon>Pseudomonadati</taxon>
        <taxon>Planctomycetota</taxon>
        <taxon>Planctomycetia</taxon>
        <taxon>Pirellulales</taxon>
        <taxon>Pirellulaceae</taxon>
        <taxon>Rubripirellula</taxon>
    </lineage>
</organism>